<protein>
    <submittedName>
        <fullName evidence="2">Uncharacterized protein</fullName>
    </submittedName>
</protein>
<gene>
    <name evidence="2" type="ORF">C7S16_2731</name>
</gene>
<sequence length="53" mass="5589">MARTKSREGVRTAAMRAGRHDGIAVPRRRRTRAGNANGGAMTGGAPARRSSAR</sequence>
<evidence type="ECO:0000256" key="1">
    <source>
        <dbReference type="SAM" id="MobiDB-lite"/>
    </source>
</evidence>
<dbReference type="AlphaFoldDB" id="A0AAW9D4S2"/>
<name>A0AAW9D4S2_BURTH</name>
<feature type="region of interest" description="Disordered" evidence="1">
    <location>
        <begin position="1"/>
        <end position="53"/>
    </location>
</feature>
<comment type="caution">
    <text evidence="2">The sequence shown here is derived from an EMBL/GenBank/DDBJ whole genome shotgun (WGS) entry which is preliminary data.</text>
</comment>
<reference evidence="2" key="1">
    <citation type="submission" date="2018-08" db="EMBL/GenBank/DDBJ databases">
        <title>Identification of Burkholderia cepacia strains that express a Burkholderia pseudomallei-like capsular polysaccharide.</title>
        <authorList>
            <person name="Burtnick M.N."/>
            <person name="Vongsouvath M."/>
            <person name="Newton P."/>
            <person name="Wuthiekanun V."/>
            <person name="Limmathurotsakul D."/>
            <person name="Brett P.J."/>
            <person name="Chantratita N."/>
            <person name="Dance D.A."/>
        </authorList>
    </citation>
    <scope>NUCLEOTIDE SEQUENCE</scope>
    <source>
        <strain evidence="2">SBXCC001</strain>
    </source>
</reference>
<dbReference type="Proteomes" id="UP001272137">
    <property type="component" value="Unassembled WGS sequence"/>
</dbReference>
<feature type="compositionally biased region" description="Basic and acidic residues" evidence="1">
    <location>
        <begin position="1"/>
        <end position="10"/>
    </location>
</feature>
<accession>A0AAW9D4S2</accession>
<evidence type="ECO:0000313" key="3">
    <source>
        <dbReference type="Proteomes" id="UP001272137"/>
    </source>
</evidence>
<proteinExistence type="predicted"/>
<organism evidence="2 3">
    <name type="scientific">Burkholderia thailandensis</name>
    <dbReference type="NCBI Taxonomy" id="57975"/>
    <lineage>
        <taxon>Bacteria</taxon>
        <taxon>Pseudomonadati</taxon>
        <taxon>Pseudomonadota</taxon>
        <taxon>Betaproteobacteria</taxon>
        <taxon>Burkholderiales</taxon>
        <taxon>Burkholderiaceae</taxon>
        <taxon>Burkholderia</taxon>
        <taxon>pseudomallei group</taxon>
    </lineage>
</organism>
<dbReference type="EMBL" id="QXCT01000002">
    <property type="protein sequence ID" value="MDW9256875.1"/>
    <property type="molecule type" value="Genomic_DNA"/>
</dbReference>
<evidence type="ECO:0000313" key="2">
    <source>
        <dbReference type="EMBL" id="MDW9256875.1"/>
    </source>
</evidence>